<dbReference type="NCBIfam" id="TIGR00093">
    <property type="entry name" value="pseudouridine synthase"/>
    <property type="match status" value="1"/>
</dbReference>
<feature type="compositionally biased region" description="Low complexity" evidence="5">
    <location>
        <begin position="18"/>
        <end position="42"/>
    </location>
</feature>
<keyword evidence="8" id="KW-1185">Reference proteome</keyword>
<dbReference type="GO" id="GO:0001522">
    <property type="term" value="P:pseudouridine synthesis"/>
    <property type="evidence" value="ECO:0007669"/>
    <property type="project" value="InterPro"/>
</dbReference>
<dbReference type="SUPFAM" id="SSF55120">
    <property type="entry name" value="Pseudouridine synthase"/>
    <property type="match status" value="1"/>
</dbReference>
<dbReference type="Gramene" id="ABP00220">
    <property type="protein sequence ID" value="ABP00220"/>
    <property type="gene ID" value="OSTLU_89465"/>
</dbReference>
<proteinExistence type="inferred from homology"/>
<dbReference type="GO" id="GO:0003723">
    <property type="term" value="F:RNA binding"/>
    <property type="evidence" value="ECO:0007669"/>
    <property type="project" value="UniProtKB-KW"/>
</dbReference>
<dbReference type="GO" id="GO:0009982">
    <property type="term" value="F:pseudouridine synthase activity"/>
    <property type="evidence" value="ECO:0007669"/>
    <property type="project" value="InterPro"/>
</dbReference>
<dbReference type="SUPFAM" id="SSF55174">
    <property type="entry name" value="Alpha-L RNA-binding motif"/>
    <property type="match status" value="1"/>
</dbReference>
<gene>
    <name evidence="7" type="ORF">OSTLU_89465</name>
</gene>
<protein>
    <recommendedName>
        <fullName evidence="6">Pseudouridine synthase RsuA/RluA-like domain-containing protein</fullName>
    </recommendedName>
</protein>
<evidence type="ECO:0000256" key="2">
    <source>
        <dbReference type="ARBA" id="ARBA00022884"/>
    </source>
</evidence>
<dbReference type="InterPro" id="IPR020103">
    <property type="entry name" value="PsdUridine_synth_cat_dom_sf"/>
</dbReference>
<dbReference type="OMA" id="QGKYHQV"/>
<dbReference type="InterPro" id="IPR000748">
    <property type="entry name" value="PsdUridine_synth_RsuA/RluB/E/F"/>
</dbReference>
<dbReference type="AlphaFoldDB" id="A4S9F7"/>
<feature type="region of interest" description="Disordered" evidence="5">
    <location>
        <begin position="1"/>
        <end position="42"/>
    </location>
</feature>
<evidence type="ECO:0000256" key="5">
    <source>
        <dbReference type="SAM" id="MobiDB-lite"/>
    </source>
</evidence>
<dbReference type="HOGENOM" id="CLU_024979_1_2_1"/>
<keyword evidence="2 4" id="KW-0694">RNA-binding</keyword>
<dbReference type="Gene3D" id="3.30.70.580">
    <property type="entry name" value="Pseudouridine synthase I, catalytic domain, N-terminal subdomain"/>
    <property type="match status" value="1"/>
</dbReference>
<sequence length="287" mass="31521">MRARADVARVRAHRASARARTTTTATTRRPSRARAAAKTSGAATAKAERLDALLSRLGLTSRADAARFIAERVVTTDGARATERATSGKLKARAADVRVDGETLEDVDGLLIVMHKARGVVCSHDVREGTSVYDALPERWRRRKPSIESVGRLDKDTSGLLLLTDDGALVHALTTPKKEIGKWYRVKTDRPIPRDAVEVFASGELTLDGETRACKPAVCELMDDETEARLRLTEGKFHQVKRMFAFFGCTVIGLHRESFGSLTLERAGVSEPGDFKTLPLDFDFSEE</sequence>
<dbReference type="InterPro" id="IPR050343">
    <property type="entry name" value="RsuA_PseudoU_synthase"/>
</dbReference>
<organism evidence="7 8">
    <name type="scientific">Ostreococcus lucimarinus (strain CCE9901)</name>
    <dbReference type="NCBI Taxonomy" id="436017"/>
    <lineage>
        <taxon>Eukaryota</taxon>
        <taxon>Viridiplantae</taxon>
        <taxon>Chlorophyta</taxon>
        <taxon>Mamiellophyceae</taxon>
        <taxon>Mamiellales</taxon>
        <taxon>Bathycoccaceae</taxon>
        <taxon>Ostreococcus</taxon>
    </lineage>
</organism>
<feature type="domain" description="Pseudouridine synthase RsuA/RluA-like" evidence="6">
    <location>
        <begin position="111"/>
        <end position="245"/>
    </location>
</feature>
<evidence type="ECO:0000256" key="1">
    <source>
        <dbReference type="ARBA" id="ARBA00008348"/>
    </source>
</evidence>
<dbReference type="PANTHER" id="PTHR47683">
    <property type="entry name" value="PSEUDOURIDINE SYNTHASE FAMILY PROTEIN-RELATED"/>
    <property type="match status" value="1"/>
</dbReference>
<reference evidence="7 8" key="1">
    <citation type="journal article" date="2007" name="Proc. Natl. Acad. Sci. U.S.A.">
        <title>The tiny eukaryote Ostreococcus provides genomic insights into the paradox of plankton speciation.</title>
        <authorList>
            <person name="Palenik B."/>
            <person name="Grimwood J."/>
            <person name="Aerts A."/>
            <person name="Rouze P."/>
            <person name="Salamov A."/>
            <person name="Putnam N."/>
            <person name="Dupont C."/>
            <person name="Jorgensen R."/>
            <person name="Derelle E."/>
            <person name="Rombauts S."/>
            <person name="Zhou K."/>
            <person name="Otillar R."/>
            <person name="Merchant S.S."/>
            <person name="Podell S."/>
            <person name="Gaasterland T."/>
            <person name="Napoli C."/>
            <person name="Gendler K."/>
            <person name="Manuell A."/>
            <person name="Tai V."/>
            <person name="Vallon O."/>
            <person name="Piganeau G."/>
            <person name="Jancek S."/>
            <person name="Heijde M."/>
            <person name="Jabbari K."/>
            <person name="Bowler C."/>
            <person name="Lohr M."/>
            <person name="Robbens S."/>
            <person name="Werner G."/>
            <person name="Dubchak I."/>
            <person name="Pazour G.J."/>
            <person name="Ren Q."/>
            <person name="Paulsen I."/>
            <person name="Delwiche C."/>
            <person name="Schmutz J."/>
            <person name="Rokhsar D."/>
            <person name="Van de Peer Y."/>
            <person name="Moreau H."/>
            <person name="Grigoriev I.V."/>
        </authorList>
    </citation>
    <scope>NUCLEOTIDE SEQUENCE [LARGE SCALE GENOMIC DNA]</scope>
    <source>
        <strain evidence="7 8">CCE9901</strain>
    </source>
</reference>
<dbReference type="Pfam" id="PF00849">
    <property type="entry name" value="PseudoU_synth_2"/>
    <property type="match status" value="1"/>
</dbReference>
<name>A4S9F7_OSTLU</name>
<dbReference type="InterPro" id="IPR020094">
    <property type="entry name" value="TruA/RsuA/RluB/E/F_N"/>
</dbReference>
<dbReference type="InterPro" id="IPR042092">
    <property type="entry name" value="PsdUridine_s_RsuA/RluB/E/F_cat"/>
</dbReference>
<dbReference type="PROSITE" id="PS50889">
    <property type="entry name" value="S4"/>
    <property type="match status" value="1"/>
</dbReference>
<dbReference type="PROSITE" id="PS01149">
    <property type="entry name" value="PSI_RSU"/>
    <property type="match status" value="1"/>
</dbReference>
<evidence type="ECO:0000313" key="8">
    <source>
        <dbReference type="Proteomes" id="UP000001568"/>
    </source>
</evidence>
<dbReference type="GO" id="GO:0006364">
    <property type="term" value="P:rRNA processing"/>
    <property type="evidence" value="ECO:0007669"/>
    <property type="project" value="UniProtKB-ARBA"/>
</dbReference>
<keyword evidence="3" id="KW-0413">Isomerase</keyword>
<dbReference type="Gene3D" id="3.30.70.1560">
    <property type="entry name" value="Alpha-L RNA-binding motif"/>
    <property type="match status" value="1"/>
</dbReference>
<dbReference type="KEGG" id="olu:OSTLU_89465"/>
<dbReference type="Gene3D" id="3.10.290.10">
    <property type="entry name" value="RNA-binding S4 domain"/>
    <property type="match status" value="1"/>
</dbReference>
<dbReference type="eggNOG" id="ENOG502S4BY">
    <property type="taxonomic scope" value="Eukaryota"/>
</dbReference>
<evidence type="ECO:0000313" key="7">
    <source>
        <dbReference type="EMBL" id="ABP00220.1"/>
    </source>
</evidence>
<dbReference type="InterPro" id="IPR036986">
    <property type="entry name" value="S4_RNA-bd_sf"/>
</dbReference>
<dbReference type="OrthoDB" id="440619at2759"/>
<comment type="similarity">
    <text evidence="1">Belongs to the pseudouridine synthase RsuA family.</text>
</comment>
<dbReference type="PANTHER" id="PTHR47683:SF4">
    <property type="entry name" value="PSEUDOURIDINE SYNTHASE"/>
    <property type="match status" value="1"/>
</dbReference>
<dbReference type="InterPro" id="IPR006145">
    <property type="entry name" value="PsdUridine_synth_RsuA/RluA"/>
</dbReference>
<evidence type="ECO:0000256" key="4">
    <source>
        <dbReference type="PROSITE-ProRule" id="PRU00182"/>
    </source>
</evidence>
<dbReference type="GeneID" id="5006097"/>
<dbReference type="EMBL" id="CP000596">
    <property type="protein sequence ID" value="ABP00220.1"/>
    <property type="molecule type" value="Genomic_DNA"/>
</dbReference>
<dbReference type="InterPro" id="IPR018496">
    <property type="entry name" value="PsdUridine_synth_RsuA/RluB_CS"/>
</dbReference>
<dbReference type="Proteomes" id="UP000001568">
    <property type="component" value="Chromosome 16"/>
</dbReference>
<accession>A4S9F7</accession>
<evidence type="ECO:0000259" key="6">
    <source>
        <dbReference type="Pfam" id="PF00849"/>
    </source>
</evidence>
<dbReference type="RefSeq" id="XP_001421926.1">
    <property type="nucleotide sequence ID" value="XM_001421889.1"/>
</dbReference>
<evidence type="ECO:0000256" key="3">
    <source>
        <dbReference type="ARBA" id="ARBA00023235"/>
    </source>
</evidence>